<name>A0A1W1BZ93_9ZZZZ</name>
<dbReference type="AlphaFoldDB" id="A0A1W1BZ93"/>
<dbReference type="EMBL" id="FPHN01000095">
    <property type="protein sequence ID" value="SFV58791.1"/>
    <property type="molecule type" value="Genomic_DNA"/>
</dbReference>
<accession>A0A1W1BZ93</accession>
<reference evidence="1" key="1">
    <citation type="submission" date="2016-10" db="EMBL/GenBank/DDBJ databases">
        <authorList>
            <person name="de Groot N.N."/>
        </authorList>
    </citation>
    <scope>NUCLEOTIDE SEQUENCE</scope>
</reference>
<evidence type="ECO:0008006" key="2">
    <source>
        <dbReference type="Google" id="ProtNLM"/>
    </source>
</evidence>
<protein>
    <recommendedName>
        <fullName evidence="2">Stringent starvation protein B</fullName>
    </recommendedName>
</protein>
<proteinExistence type="predicted"/>
<sequence length="149" mass="17049">MSIENLATRKFRELMQDHISKIIEYMFDNNEEFGIACEINDVHFTPDLPIEIKESLPEITLFMLANYSFESASLDNEYLSFEAGFGNENFGSLVQVPLLSIKQLFVGEYPILMNIASYIEEPKKEATTEIDSMSALLNNPENAKLLKKR</sequence>
<organism evidence="1">
    <name type="scientific">hydrothermal vent metagenome</name>
    <dbReference type="NCBI Taxonomy" id="652676"/>
    <lineage>
        <taxon>unclassified sequences</taxon>
        <taxon>metagenomes</taxon>
        <taxon>ecological metagenomes</taxon>
    </lineage>
</organism>
<gene>
    <name evidence="1" type="ORF">MNB_SV-14-92</name>
</gene>
<evidence type="ECO:0000313" key="1">
    <source>
        <dbReference type="EMBL" id="SFV58791.1"/>
    </source>
</evidence>